<dbReference type="VEuPathDB" id="FungiDB:TSTA_096610"/>
<organism evidence="1 2">
    <name type="scientific">Talaromyces stipitatus (strain ATCC 10500 / CBS 375.48 / QM 6759 / NRRL 1006)</name>
    <name type="common">Penicillium stipitatum</name>
    <dbReference type="NCBI Taxonomy" id="441959"/>
    <lineage>
        <taxon>Eukaryota</taxon>
        <taxon>Fungi</taxon>
        <taxon>Dikarya</taxon>
        <taxon>Ascomycota</taxon>
        <taxon>Pezizomycotina</taxon>
        <taxon>Eurotiomycetes</taxon>
        <taxon>Eurotiomycetidae</taxon>
        <taxon>Eurotiales</taxon>
        <taxon>Trichocomaceae</taxon>
        <taxon>Talaromyces</taxon>
        <taxon>Talaromyces sect. Talaromyces</taxon>
    </lineage>
</organism>
<dbReference type="InParanoid" id="B8M3P0"/>
<sequence length="206" mass="23886">MKDQEIDHQNDKSRDLQSSLSNALKLNTLLFKIRDDELPMACCQLAHEVKCIELGVLRTADLFASHLFPLAELKSSIKIHPDLDDIVRKSIKRVNILSSMPGPALRAMIFHFIRDHILYSETWTAHHIEGYMLRAYQRTDQRSVAGKHFENFHRLAPIQMLEHDSEFKTSFLDAYNEELQSHIMRLLDSLFDPIQLDKKAKTFTGN</sequence>
<dbReference type="RefSeq" id="XP_002479375.1">
    <property type="nucleotide sequence ID" value="XM_002479330.1"/>
</dbReference>
<dbReference type="EMBL" id="EQ962653">
    <property type="protein sequence ID" value="EED22412.1"/>
    <property type="molecule type" value="Genomic_DNA"/>
</dbReference>
<gene>
    <name evidence="1" type="ORF">TSTA_096610</name>
</gene>
<keyword evidence="2" id="KW-1185">Reference proteome</keyword>
<dbReference type="PhylomeDB" id="B8M3P0"/>
<proteinExistence type="predicted"/>
<evidence type="ECO:0000313" key="2">
    <source>
        <dbReference type="Proteomes" id="UP000001745"/>
    </source>
</evidence>
<dbReference type="Proteomes" id="UP000001745">
    <property type="component" value="Unassembled WGS sequence"/>
</dbReference>
<dbReference type="AlphaFoldDB" id="B8M3P0"/>
<protein>
    <submittedName>
        <fullName evidence="1">Uncharacterized protein</fullName>
    </submittedName>
</protein>
<reference evidence="2" key="1">
    <citation type="journal article" date="2015" name="Genome Announc.">
        <title>Genome sequence of the AIDS-associated pathogen Penicillium marneffei (ATCC18224) and its near taxonomic relative Talaromyces stipitatus (ATCC10500).</title>
        <authorList>
            <person name="Nierman W.C."/>
            <person name="Fedorova-Abrams N.D."/>
            <person name="Andrianopoulos A."/>
        </authorList>
    </citation>
    <scope>NUCLEOTIDE SEQUENCE [LARGE SCALE GENOMIC DNA]</scope>
    <source>
        <strain evidence="2">ATCC 10500 / CBS 375.48 / QM 6759 / NRRL 1006</strain>
    </source>
</reference>
<evidence type="ECO:0000313" key="1">
    <source>
        <dbReference type="EMBL" id="EED22412.1"/>
    </source>
</evidence>
<name>B8M3P0_TALSN</name>
<dbReference type="GeneID" id="8103504"/>
<dbReference type="HOGENOM" id="CLU_1332715_0_0_1"/>
<accession>B8M3P0</accession>